<dbReference type="Proteomes" id="UP000599523">
    <property type="component" value="Unassembled WGS sequence"/>
</dbReference>
<accession>A0A972J814</accession>
<keyword evidence="2" id="KW-0378">Hydrolase</keyword>
<protein>
    <submittedName>
        <fullName evidence="2">Alpha/beta fold hydrolase</fullName>
    </submittedName>
</protein>
<dbReference type="Pfam" id="PF12697">
    <property type="entry name" value="Abhydrolase_6"/>
    <property type="match status" value="1"/>
</dbReference>
<dbReference type="Gene3D" id="3.40.50.1820">
    <property type="entry name" value="alpha/beta hydrolase"/>
    <property type="match status" value="1"/>
</dbReference>
<dbReference type="InterPro" id="IPR000073">
    <property type="entry name" value="AB_hydrolase_1"/>
</dbReference>
<dbReference type="EMBL" id="WTVM01000024">
    <property type="protein sequence ID" value="NMG02496.1"/>
    <property type="molecule type" value="Genomic_DNA"/>
</dbReference>
<dbReference type="SUPFAM" id="SSF53474">
    <property type="entry name" value="alpha/beta-Hydrolases"/>
    <property type="match status" value="1"/>
</dbReference>
<dbReference type="InterPro" id="IPR029058">
    <property type="entry name" value="AB_hydrolase_fold"/>
</dbReference>
<evidence type="ECO:0000259" key="1">
    <source>
        <dbReference type="Pfam" id="PF12697"/>
    </source>
</evidence>
<dbReference type="AlphaFoldDB" id="A0A972J814"/>
<sequence>MRKPWLNRRTLFALIVILILSVNAGWQAWAERHRDEVRDWRTTLQLRLQEWFPDEMSLTGEAHGFQRGDGETRPQVVLLHGLDEPGGIWDDLLPALRAEGVTAWPFRYPNDQAIELSADFLAEKWRLLPADAQVVLVGHSMGGLVIRDFVTRHHSADESGGPEIRGVILVGTPNHGSEWARFRIWLEVREQFARMQRGEFTLLGALREGTGAANIDLRPESAFLEKLNARPWPQSVPLRIIGGLIAEPTDIMNTSLGFLERELGEDALTVADGLRDWWGGIGDALGDGVVPVESLVLQDAPAPLLLSATHRGLLARRDAGQPEPPAIRPILELLYEWGVVAD</sequence>
<gene>
    <name evidence="2" type="ORF">GPA21_05870</name>
</gene>
<keyword evidence="3" id="KW-1185">Reference proteome</keyword>
<dbReference type="RefSeq" id="WP_168987278.1">
    <property type="nucleotide sequence ID" value="NZ_CAWPHM010000166.1"/>
</dbReference>
<feature type="domain" description="AB hydrolase-1" evidence="1">
    <location>
        <begin position="76"/>
        <end position="239"/>
    </location>
</feature>
<dbReference type="GO" id="GO:0016787">
    <property type="term" value="F:hydrolase activity"/>
    <property type="evidence" value="ECO:0007669"/>
    <property type="project" value="UniProtKB-KW"/>
</dbReference>
<comment type="caution">
    <text evidence="2">The sequence shown here is derived from an EMBL/GenBank/DDBJ whole genome shotgun (WGS) entry which is preliminary data.</text>
</comment>
<reference evidence="2" key="1">
    <citation type="submission" date="2019-12" db="EMBL/GenBank/DDBJ databases">
        <title>Comparative genomics gives insights into the taxonomy of the Azoarcus-Aromatoleum group and reveals separate origins of nif in the plant-associated Azoarcus and non-plant-associated Aromatoleum sub-groups.</title>
        <authorList>
            <person name="Lafos M."/>
            <person name="Maluk M."/>
            <person name="Batista M."/>
            <person name="Junghare M."/>
            <person name="Carmona M."/>
            <person name="Faoro H."/>
            <person name="Cruz L.M."/>
            <person name="Battistoni F."/>
            <person name="De Souza E."/>
            <person name="Pedrosa F."/>
            <person name="Chen W.-M."/>
            <person name="Poole P.S."/>
            <person name="Dixon R.A."/>
            <person name="James E.K."/>
        </authorList>
    </citation>
    <scope>NUCLEOTIDE SEQUENCE</scope>
    <source>
        <strain evidence="2">NSC3</strain>
    </source>
</reference>
<name>A0A972J814_9RHOO</name>
<organism evidence="2 3">
    <name type="scientific">Azoarcus taiwanensis</name>
    <dbReference type="NCBI Taxonomy" id="666964"/>
    <lineage>
        <taxon>Bacteria</taxon>
        <taxon>Pseudomonadati</taxon>
        <taxon>Pseudomonadota</taxon>
        <taxon>Betaproteobacteria</taxon>
        <taxon>Rhodocyclales</taxon>
        <taxon>Zoogloeaceae</taxon>
        <taxon>Azoarcus</taxon>
    </lineage>
</organism>
<evidence type="ECO:0000313" key="3">
    <source>
        <dbReference type="Proteomes" id="UP000599523"/>
    </source>
</evidence>
<evidence type="ECO:0000313" key="2">
    <source>
        <dbReference type="EMBL" id="NMG02496.1"/>
    </source>
</evidence>
<dbReference type="PANTHER" id="PTHR37946:SF1">
    <property type="entry name" value="SLL1969 PROTEIN"/>
    <property type="match status" value="1"/>
</dbReference>
<dbReference type="PANTHER" id="PTHR37946">
    <property type="entry name" value="SLL1969 PROTEIN"/>
    <property type="match status" value="1"/>
</dbReference>
<proteinExistence type="predicted"/>